<dbReference type="EMBL" id="JAMXFA010000022">
    <property type="protein sequence ID" value="MCT7979388.1"/>
    <property type="molecule type" value="Genomic_DNA"/>
</dbReference>
<proteinExistence type="predicted"/>
<dbReference type="RefSeq" id="WP_261236169.1">
    <property type="nucleotide sequence ID" value="NZ_JAMXFA010000022.1"/>
</dbReference>
<protein>
    <submittedName>
        <fullName evidence="2">Cation:proton antiporter</fullName>
    </submittedName>
</protein>
<keyword evidence="1" id="KW-0472">Membrane</keyword>
<dbReference type="Proteomes" id="UP001525961">
    <property type="component" value="Unassembled WGS sequence"/>
</dbReference>
<keyword evidence="3" id="KW-1185">Reference proteome</keyword>
<accession>A0ABT2N9L8</accession>
<feature type="transmembrane region" description="Helical" evidence="1">
    <location>
        <begin position="12"/>
        <end position="36"/>
    </location>
</feature>
<name>A0ABT2N9L8_9CYAN</name>
<keyword evidence="1" id="KW-0812">Transmembrane</keyword>
<organism evidence="2 3">
    <name type="scientific">Laspinema olomoucense D3b</name>
    <dbReference type="NCBI Taxonomy" id="2953688"/>
    <lineage>
        <taxon>Bacteria</taxon>
        <taxon>Bacillati</taxon>
        <taxon>Cyanobacteriota</taxon>
        <taxon>Cyanophyceae</taxon>
        <taxon>Oscillatoriophycideae</taxon>
        <taxon>Oscillatoriales</taxon>
        <taxon>Laspinemataceae</taxon>
        <taxon>Laspinema</taxon>
        <taxon>Laspinema olomoucense</taxon>
    </lineage>
</organism>
<keyword evidence="1" id="KW-1133">Transmembrane helix</keyword>
<evidence type="ECO:0000313" key="3">
    <source>
        <dbReference type="Proteomes" id="UP001525961"/>
    </source>
</evidence>
<reference evidence="2 3" key="1">
    <citation type="journal article" date="2022" name="Front. Microbiol.">
        <title>High genomic differentiation and limited gene flow indicate recent cryptic speciation within the genus Laspinema (cyanobacteria).</title>
        <authorList>
            <person name="Stanojkovic A."/>
            <person name="Skoupy S."/>
            <person name="Skaloud P."/>
            <person name="Dvorak P."/>
        </authorList>
    </citation>
    <scope>NUCLEOTIDE SEQUENCE [LARGE SCALE GENOMIC DNA]</scope>
    <source>
        <strain evidence="2 3">D3b</strain>
    </source>
</reference>
<gene>
    <name evidence="2" type="ORF">NG792_16870</name>
</gene>
<sequence length="129" mass="15176">MIGYLNLILRLAIWFLLTSDLSLANIIIGVTISLLLPHNDKTRGQLQDWMRALWEMLVAVPTAYKEAFEIILFPHRFEEITLEQAPPRRSAGLIFLDIFLITFTPKTIVSRYHEEGWYEVHRLRRRSPQ</sequence>
<evidence type="ECO:0000313" key="2">
    <source>
        <dbReference type="EMBL" id="MCT7979388.1"/>
    </source>
</evidence>
<comment type="caution">
    <text evidence="2">The sequence shown here is derived from an EMBL/GenBank/DDBJ whole genome shotgun (WGS) entry which is preliminary data.</text>
</comment>
<evidence type="ECO:0000256" key="1">
    <source>
        <dbReference type="SAM" id="Phobius"/>
    </source>
</evidence>